<evidence type="ECO:0000313" key="6">
    <source>
        <dbReference type="Proteomes" id="UP000436027"/>
    </source>
</evidence>
<evidence type="ECO:0000313" key="4">
    <source>
        <dbReference type="EMBL" id="KAB1887078.1"/>
    </source>
</evidence>
<evidence type="ECO:0000313" key="3">
    <source>
        <dbReference type="EMBL" id="GEC75233.1"/>
    </source>
</evidence>
<accession>A0A4Y4B9B0</accession>
<dbReference type="EMBL" id="WAAQ01000001">
    <property type="protein sequence ID" value="KAB1887078.1"/>
    <property type="molecule type" value="Genomic_DNA"/>
</dbReference>
<evidence type="ECO:0000313" key="5">
    <source>
        <dbReference type="Proteomes" id="UP000317410"/>
    </source>
</evidence>
<feature type="domain" description="YCII-related" evidence="2">
    <location>
        <begin position="1"/>
        <end position="112"/>
    </location>
</feature>
<dbReference type="Gene3D" id="3.30.70.1060">
    <property type="entry name" value="Dimeric alpha+beta barrel"/>
    <property type="match status" value="1"/>
</dbReference>
<evidence type="ECO:0000256" key="1">
    <source>
        <dbReference type="ARBA" id="ARBA00007689"/>
    </source>
</evidence>
<dbReference type="AlphaFoldDB" id="A0A4Y4B9B0"/>
<dbReference type="PANTHER" id="PTHR35174:SF3">
    <property type="entry name" value="BLL7171 PROTEIN"/>
    <property type="match status" value="1"/>
</dbReference>
<dbReference type="Pfam" id="PF03795">
    <property type="entry name" value="YCII"/>
    <property type="match status" value="1"/>
</dbReference>
<comment type="similarity">
    <text evidence="1">Belongs to the YciI family.</text>
</comment>
<dbReference type="PANTHER" id="PTHR35174">
    <property type="entry name" value="BLL7171 PROTEIN-RELATED"/>
    <property type="match status" value="1"/>
</dbReference>
<gene>
    <name evidence="4" type="ORF">F6W70_06630</name>
    <name evidence="3" type="ORF">MLI01_13780</name>
</gene>
<reference evidence="3 5" key="1">
    <citation type="submission" date="2019-06" db="EMBL/GenBank/DDBJ databases">
        <title>Whole genome shotgun sequence of Microbacterium liquefaciens NBRC 15037.</title>
        <authorList>
            <person name="Hosoyama A."/>
            <person name="Uohara A."/>
            <person name="Ohji S."/>
            <person name="Ichikawa N."/>
        </authorList>
    </citation>
    <scope>NUCLEOTIDE SEQUENCE [LARGE SCALE GENOMIC DNA]</scope>
    <source>
        <strain evidence="3 5">NBRC 15037</strain>
    </source>
</reference>
<name>A0A4Y4B9B0_MICMQ</name>
<dbReference type="EMBL" id="BJNQ01000007">
    <property type="protein sequence ID" value="GEC75233.1"/>
    <property type="molecule type" value="Genomic_DNA"/>
</dbReference>
<organism evidence="3 5">
    <name type="scientific">Microbacterium maritypicum</name>
    <name type="common">Microbacterium liquefaciens</name>
    <dbReference type="NCBI Taxonomy" id="33918"/>
    <lineage>
        <taxon>Bacteria</taxon>
        <taxon>Bacillati</taxon>
        <taxon>Actinomycetota</taxon>
        <taxon>Actinomycetes</taxon>
        <taxon>Micrococcales</taxon>
        <taxon>Microbacteriaceae</taxon>
        <taxon>Microbacterium</taxon>
    </lineage>
</organism>
<reference evidence="4 6" key="2">
    <citation type="submission" date="2019-09" db="EMBL/GenBank/DDBJ databases">
        <title>Whole genome sequencing of Microbacterium maritypicum.</title>
        <authorList>
            <person name="Lenchi N."/>
        </authorList>
    </citation>
    <scope>NUCLEOTIDE SEQUENCE [LARGE SCALE GENOMIC DNA]</scope>
    <source>
        <strain evidence="4 6">DSM 12512</strain>
    </source>
</reference>
<dbReference type="InterPro" id="IPR005545">
    <property type="entry name" value="YCII"/>
</dbReference>
<evidence type="ECO:0000259" key="2">
    <source>
        <dbReference type="Pfam" id="PF03795"/>
    </source>
</evidence>
<dbReference type="Proteomes" id="UP000436027">
    <property type="component" value="Unassembled WGS sequence"/>
</dbReference>
<dbReference type="RefSeq" id="WP_055868837.1">
    <property type="nucleotide sequence ID" value="NZ_BAAAIN010000002.1"/>
</dbReference>
<dbReference type="InterPro" id="IPR011008">
    <property type="entry name" value="Dimeric_a/b-barrel"/>
</dbReference>
<sequence length="122" mass="13266">MKYVIMFTSTPEHDAAVSPEVAQDVYARVYQWFQDNADSIEDSGAELQPVDAATTVRHGATGAVVVDGPFTEAREAVGGFTLIDVADLDAAIALARTWPMLELEGTSVEIRPIVTDYSQFEQ</sequence>
<dbReference type="SUPFAM" id="SSF54909">
    <property type="entry name" value="Dimeric alpha+beta barrel"/>
    <property type="match status" value="1"/>
</dbReference>
<protein>
    <recommendedName>
        <fullName evidence="2">YCII-related domain-containing protein</fullName>
    </recommendedName>
</protein>
<dbReference type="Proteomes" id="UP000317410">
    <property type="component" value="Unassembled WGS sequence"/>
</dbReference>
<proteinExistence type="inferred from homology"/>
<comment type="caution">
    <text evidence="3">The sequence shown here is derived from an EMBL/GenBank/DDBJ whole genome shotgun (WGS) entry which is preliminary data.</text>
</comment>